<evidence type="ECO:0000313" key="3">
    <source>
        <dbReference type="Proteomes" id="UP001596108"/>
    </source>
</evidence>
<protein>
    <submittedName>
        <fullName evidence="2">WG repeat-containing protein</fullName>
    </submittedName>
</protein>
<feature type="chain" id="PRO_5047068291" evidence="1">
    <location>
        <begin position="24"/>
        <end position="673"/>
    </location>
</feature>
<dbReference type="RefSeq" id="WP_378110002.1">
    <property type="nucleotide sequence ID" value="NZ_JBHSNC010000006.1"/>
</dbReference>
<keyword evidence="3" id="KW-1185">Reference proteome</keyword>
<dbReference type="Proteomes" id="UP001596108">
    <property type="component" value="Unassembled WGS sequence"/>
</dbReference>
<gene>
    <name evidence="2" type="ORF">ACFPQ4_01755</name>
</gene>
<keyword evidence="1" id="KW-0732">Signal</keyword>
<dbReference type="EMBL" id="JBHSNC010000006">
    <property type="protein sequence ID" value="MFC5528182.1"/>
    <property type="molecule type" value="Genomic_DNA"/>
</dbReference>
<reference evidence="3" key="1">
    <citation type="journal article" date="2019" name="Int. J. Syst. Evol. Microbiol.">
        <title>The Global Catalogue of Microorganisms (GCM) 10K type strain sequencing project: providing services to taxonomists for standard genome sequencing and annotation.</title>
        <authorList>
            <consortium name="The Broad Institute Genomics Platform"/>
            <consortium name="The Broad Institute Genome Sequencing Center for Infectious Disease"/>
            <person name="Wu L."/>
            <person name="Ma J."/>
        </authorList>
    </citation>
    <scope>NUCLEOTIDE SEQUENCE [LARGE SCALE GENOMIC DNA]</scope>
    <source>
        <strain evidence="3">CGMCC 1.18578</strain>
    </source>
</reference>
<dbReference type="PANTHER" id="PTHR37841:SF1">
    <property type="entry name" value="DUF3298 DOMAIN-CONTAINING PROTEIN"/>
    <property type="match status" value="1"/>
</dbReference>
<dbReference type="Pfam" id="PF14903">
    <property type="entry name" value="WG_beta_rep"/>
    <property type="match status" value="14"/>
</dbReference>
<sequence>MKTAASIALTSALFLSMAAPAQAATTSFAIQPQYEEVRSFDSGTAAVKSDGGWGLIDKTGKLIVSPRYDDIERFNEHGLAEVVKDEKHGLIDRTGKEIVVPVYSYIGDFENGLAIILDNKYGLIDVTGKVVVAPKYDRIEDKRGLVNDVGLIEVELNDKYGLVNKAGVEVLKPEFDYTSDFVGGLAVVKQNAKMALIDKSGKFLTPVAYDWIDNFSEGLAAVSKNKKIGYINASGKEVIPPKYDDATKFVGSTALVDRADKTGLINKSGKEIVPPKYDYALGFNDSGVSIVNKGGKYGLINRTGKEIAAVQYYNIEKQESGFFKVTVRSSDNNYSYGFYNKSGMLVAKPVYSSVGAFNEGMAAVRKGGDKDGKWGFIDAAGKVIVQPKYDEAFDFRDGLAPVITKNKLGYINKQGKEAIKPQFEYDRSFSGVDIQFRGGVAMISKSHKVGLIDKTGKVITKPAYDRIDRIANGLFRVSSVISGNWGWGLLNAKGQVLIKPELSYVQEFMGKDQRFAITEKAGKKGLIDNTGKQLLLPIYDDIDVEFKDEKVVGFIQVKKGNQFGLVNLTGKVIVPVVYDSVNHWSFDDYATAGTNGGKTAVYNLNGVLITKDYDSVNFVDGWGIVTTGGKSGIITKTGKVVVEPVYEDIQSFSEGLAAAKIDGKWGYITLLKL</sequence>
<dbReference type="PANTHER" id="PTHR37841">
    <property type="entry name" value="GLR2918 PROTEIN"/>
    <property type="match status" value="1"/>
</dbReference>
<organism evidence="2 3">
    <name type="scientific">Cohnella yongneupensis</name>
    <dbReference type="NCBI Taxonomy" id="425006"/>
    <lineage>
        <taxon>Bacteria</taxon>
        <taxon>Bacillati</taxon>
        <taxon>Bacillota</taxon>
        <taxon>Bacilli</taxon>
        <taxon>Bacillales</taxon>
        <taxon>Paenibacillaceae</taxon>
        <taxon>Cohnella</taxon>
    </lineage>
</organism>
<evidence type="ECO:0000313" key="2">
    <source>
        <dbReference type="EMBL" id="MFC5528182.1"/>
    </source>
</evidence>
<feature type="signal peptide" evidence="1">
    <location>
        <begin position="1"/>
        <end position="23"/>
    </location>
</feature>
<name>A0ABW0QX68_9BACL</name>
<comment type="caution">
    <text evidence="2">The sequence shown here is derived from an EMBL/GenBank/DDBJ whole genome shotgun (WGS) entry which is preliminary data.</text>
</comment>
<accession>A0ABW0QX68</accession>
<evidence type="ECO:0000256" key="1">
    <source>
        <dbReference type="SAM" id="SignalP"/>
    </source>
</evidence>
<proteinExistence type="predicted"/>
<dbReference type="InterPro" id="IPR032774">
    <property type="entry name" value="WG_beta_rep"/>
</dbReference>